<accession>G4ZD53</accession>
<feature type="non-terminal residue" evidence="1">
    <location>
        <position position="1"/>
    </location>
</feature>
<name>G4ZD53_PHYSP</name>
<proteinExistence type="predicted"/>
<sequence length="98" mass="11701">VVATFSDYLKRYRGKKLAFRIIKHQQMQNELREIHDDIDLVLEELNLAKNIDWKLQSEGDQRTQHKLLKTMAQDFFAVKLELQQTRSQLEAILTLQFE</sequence>
<feature type="non-terminal residue" evidence="1">
    <location>
        <position position="98"/>
    </location>
</feature>
<dbReference type="GeneID" id="20650571"/>
<evidence type="ECO:0000313" key="2">
    <source>
        <dbReference type="Proteomes" id="UP000002640"/>
    </source>
</evidence>
<dbReference type="InParanoid" id="G4ZD53"/>
<gene>
    <name evidence="1" type="ORF">PHYSODRAFT_376968</name>
</gene>
<dbReference type="EMBL" id="JH159154">
    <property type="protein sequence ID" value="EGZ16461.1"/>
    <property type="molecule type" value="Genomic_DNA"/>
</dbReference>
<dbReference type="SMR" id="G4ZD53"/>
<dbReference type="KEGG" id="psoj:PHYSODRAFT_376968"/>
<dbReference type="RefSeq" id="XP_009525519.1">
    <property type="nucleotide sequence ID" value="XM_009527224.1"/>
</dbReference>
<protein>
    <submittedName>
        <fullName evidence="1">Uncharacterized protein</fullName>
    </submittedName>
</protein>
<organism evidence="1 2">
    <name type="scientific">Phytophthora sojae (strain P6497)</name>
    <name type="common">Soybean stem and root rot agent</name>
    <name type="synonym">Phytophthora megasperma f. sp. glycines</name>
    <dbReference type="NCBI Taxonomy" id="1094619"/>
    <lineage>
        <taxon>Eukaryota</taxon>
        <taxon>Sar</taxon>
        <taxon>Stramenopiles</taxon>
        <taxon>Oomycota</taxon>
        <taxon>Peronosporomycetes</taxon>
        <taxon>Peronosporales</taxon>
        <taxon>Peronosporaceae</taxon>
        <taxon>Phytophthora</taxon>
    </lineage>
</organism>
<keyword evidence="2" id="KW-1185">Reference proteome</keyword>
<dbReference type="AlphaFoldDB" id="G4ZD53"/>
<reference evidence="1 2" key="1">
    <citation type="journal article" date="2006" name="Science">
        <title>Phytophthora genome sequences uncover evolutionary origins and mechanisms of pathogenesis.</title>
        <authorList>
            <person name="Tyler B.M."/>
            <person name="Tripathy S."/>
            <person name="Zhang X."/>
            <person name="Dehal P."/>
            <person name="Jiang R.H."/>
            <person name="Aerts A."/>
            <person name="Arredondo F.D."/>
            <person name="Baxter L."/>
            <person name="Bensasson D."/>
            <person name="Beynon J.L."/>
            <person name="Chapman J."/>
            <person name="Damasceno C.M."/>
            <person name="Dorrance A.E."/>
            <person name="Dou D."/>
            <person name="Dickerman A.W."/>
            <person name="Dubchak I.L."/>
            <person name="Garbelotto M."/>
            <person name="Gijzen M."/>
            <person name="Gordon S.G."/>
            <person name="Govers F."/>
            <person name="Grunwald N.J."/>
            <person name="Huang W."/>
            <person name="Ivors K.L."/>
            <person name="Jones R.W."/>
            <person name="Kamoun S."/>
            <person name="Krampis K."/>
            <person name="Lamour K.H."/>
            <person name="Lee M.K."/>
            <person name="McDonald W.H."/>
            <person name="Medina M."/>
            <person name="Meijer H.J."/>
            <person name="Nordberg E.K."/>
            <person name="Maclean D.J."/>
            <person name="Ospina-Giraldo M.D."/>
            <person name="Morris P.F."/>
            <person name="Phuntumart V."/>
            <person name="Putnam N.H."/>
            <person name="Rash S."/>
            <person name="Rose J.K."/>
            <person name="Sakihama Y."/>
            <person name="Salamov A.A."/>
            <person name="Savidor A."/>
            <person name="Scheuring C.F."/>
            <person name="Smith B.M."/>
            <person name="Sobral B.W."/>
            <person name="Terry A."/>
            <person name="Torto-Alalibo T.A."/>
            <person name="Win J."/>
            <person name="Xu Z."/>
            <person name="Zhang H."/>
            <person name="Grigoriev I.V."/>
            <person name="Rokhsar D.S."/>
            <person name="Boore J.L."/>
        </authorList>
    </citation>
    <scope>NUCLEOTIDE SEQUENCE [LARGE SCALE GENOMIC DNA]</scope>
    <source>
        <strain evidence="1 2">P6497</strain>
    </source>
</reference>
<evidence type="ECO:0000313" key="1">
    <source>
        <dbReference type="EMBL" id="EGZ16461.1"/>
    </source>
</evidence>
<dbReference type="Proteomes" id="UP000002640">
    <property type="component" value="Unassembled WGS sequence"/>
</dbReference>